<dbReference type="Proteomes" id="UP000595278">
    <property type="component" value="Chromosome"/>
</dbReference>
<sequence>MNNPNKFIVVKVDPVNKTMVIDWGYIRLNHRIPNQILENPHLSQNEVIELIEKMRPKQPQPIEIPMGLQSLIDKTDQQLSQQIIQDEILL</sequence>
<name>A0A974RWR5_9GAMM</name>
<accession>A0A974RWR5</accession>
<evidence type="ECO:0000313" key="2">
    <source>
        <dbReference type="Proteomes" id="UP000595278"/>
    </source>
</evidence>
<proteinExistence type="predicted"/>
<dbReference type="EMBL" id="CP067393">
    <property type="protein sequence ID" value="QQP85417.1"/>
    <property type="molecule type" value="Genomic_DNA"/>
</dbReference>
<dbReference type="KEGG" id="eaz:JHT90_13715"/>
<organism evidence="1 2">
    <name type="scientific">Entomomonas asaccharolytica</name>
    <dbReference type="NCBI Taxonomy" id="2785331"/>
    <lineage>
        <taxon>Bacteria</taxon>
        <taxon>Pseudomonadati</taxon>
        <taxon>Pseudomonadota</taxon>
        <taxon>Gammaproteobacteria</taxon>
        <taxon>Pseudomonadales</taxon>
        <taxon>Pseudomonadaceae</taxon>
        <taxon>Entomomonas</taxon>
    </lineage>
</organism>
<reference evidence="1 2" key="1">
    <citation type="submission" date="2021-01" db="EMBL/GenBank/DDBJ databases">
        <title>Entomomonas sp. F2A isolated from a house cricket (Acheta domesticus).</title>
        <authorList>
            <person name="Spergser J."/>
            <person name="Busse H.-J."/>
        </authorList>
    </citation>
    <scope>NUCLEOTIDE SEQUENCE [LARGE SCALE GENOMIC DNA]</scope>
    <source>
        <strain evidence="1 2">F2A</strain>
    </source>
</reference>
<keyword evidence="2" id="KW-1185">Reference proteome</keyword>
<dbReference type="RefSeq" id="WP_201092001.1">
    <property type="nucleotide sequence ID" value="NZ_CP067393.1"/>
</dbReference>
<gene>
    <name evidence="1" type="ORF">JHT90_13715</name>
</gene>
<protein>
    <submittedName>
        <fullName evidence="1">Uncharacterized protein</fullName>
    </submittedName>
</protein>
<evidence type="ECO:0000313" key="1">
    <source>
        <dbReference type="EMBL" id="QQP85417.1"/>
    </source>
</evidence>
<dbReference type="AlphaFoldDB" id="A0A974RWR5"/>